<dbReference type="Gene3D" id="1.10.10.10">
    <property type="entry name" value="Winged helix-like DNA-binding domain superfamily/Winged helix DNA-binding domain"/>
    <property type="match status" value="1"/>
</dbReference>
<reference evidence="13" key="1">
    <citation type="submission" date="2016-11" db="EMBL/GenBank/DDBJ databases">
        <authorList>
            <person name="Varghese N."/>
            <person name="Submissions S."/>
        </authorList>
    </citation>
    <scope>NUCLEOTIDE SEQUENCE [LARGE SCALE GENOMIC DNA]</scope>
    <source>
        <strain evidence="13">DSM 11792</strain>
    </source>
</reference>
<dbReference type="InterPro" id="IPR001789">
    <property type="entry name" value="Sig_transdc_resp-reg_receiver"/>
</dbReference>
<dbReference type="PANTHER" id="PTHR48111">
    <property type="entry name" value="REGULATOR OF RPOS"/>
    <property type="match status" value="1"/>
</dbReference>
<dbReference type="Pfam" id="PF00072">
    <property type="entry name" value="Response_reg"/>
    <property type="match status" value="1"/>
</dbReference>
<dbReference type="AlphaFoldDB" id="A0A1M5AQD4"/>
<feature type="domain" description="Response regulatory" evidence="10">
    <location>
        <begin position="4"/>
        <end position="118"/>
    </location>
</feature>
<dbReference type="CDD" id="cd00383">
    <property type="entry name" value="trans_reg_C"/>
    <property type="match status" value="1"/>
</dbReference>
<dbReference type="FunFam" id="3.40.50.2300:FF:000001">
    <property type="entry name" value="DNA-binding response regulator PhoB"/>
    <property type="match status" value="1"/>
</dbReference>
<feature type="DNA-binding region" description="OmpR/PhoB-type" evidence="9">
    <location>
        <begin position="127"/>
        <end position="226"/>
    </location>
</feature>
<keyword evidence="13" id="KW-1185">Reference proteome</keyword>
<sequence length="229" mass="25831">MGKNVLVVEDEPGTRDYLRMVLEQNGFTVYEAATGEEGLDLAAKAKPLLVLLDLILPGMDGYEVCRKLRGSHPEVAVIMITGCNEREDIIKGLETGADDYVVKPFDSRELLARVKATLRRTLPAAQQNVITFNNIEIFPAARQVKKNGRYIKLSPREYELLLLFAQNPNRVFSRDEILDHLCGQNFFGGRKTVDIYVSRLRARLADESGKPRLIKTVRGTGYIFNFDPE</sequence>
<dbReference type="CDD" id="cd17574">
    <property type="entry name" value="REC_OmpR"/>
    <property type="match status" value="1"/>
</dbReference>
<dbReference type="InterPro" id="IPR001867">
    <property type="entry name" value="OmpR/PhoB-type_DNA-bd"/>
</dbReference>
<evidence type="ECO:0000256" key="8">
    <source>
        <dbReference type="PROSITE-ProRule" id="PRU00169"/>
    </source>
</evidence>
<evidence type="ECO:0000313" key="13">
    <source>
        <dbReference type="Proteomes" id="UP000184196"/>
    </source>
</evidence>
<keyword evidence="5 9" id="KW-0238">DNA-binding</keyword>
<dbReference type="Gene3D" id="6.10.250.690">
    <property type="match status" value="1"/>
</dbReference>
<dbReference type="PANTHER" id="PTHR48111:SF1">
    <property type="entry name" value="TWO-COMPONENT RESPONSE REGULATOR ORR33"/>
    <property type="match status" value="1"/>
</dbReference>
<evidence type="ECO:0000256" key="6">
    <source>
        <dbReference type="ARBA" id="ARBA00023163"/>
    </source>
</evidence>
<evidence type="ECO:0000259" key="11">
    <source>
        <dbReference type="PROSITE" id="PS51755"/>
    </source>
</evidence>
<keyword evidence="2 8" id="KW-0597">Phosphoprotein</keyword>
<evidence type="ECO:0000259" key="10">
    <source>
        <dbReference type="PROSITE" id="PS50110"/>
    </source>
</evidence>
<dbReference type="InterPro" id="IPR036388">
    <property type="entry name" value="WH-like_DNA-bd_sf"/>
</dbReference>
<dbReference type="InterPro" id="IPR011006">
    <property type="entry name" value="CheY-like_superfamily"/>
</dbReference>
<name>A0A1M5AQD4_9FIRM</name>
<feature type="domain" description="OmpR/PhoB-type" evidence="11">
    <location>
        <begin position="127"/>
        <end position="226"/>
    </location>
</feature>
<keyword evidence="6" id="KW-0804">Transcription</keyword>
<evidence type="ECO:0000256" key="4">
    <source>
        <dbReference type="ARBA" id="ARBA00023015"/>
    </source>
</evidence>
<dbReference type="GO" id="GO:0005829">
    <property type="term" value="C:cytosol"/>
    <property type="evidence" value="ECO:0007669"/>
    <property type="project" value="TreeGrafter"/>
</dbReference>
<evidence type="ECO:0000256" key="3">
    <source>
        <dbReference type="ARBA" id="ARBA00023012"/>
    </source>
</evidence>
<evidence type="ECO:0000313" key="12">
    <source>
        <dbReference type="EMBL" id="SHF32450.1"/>
    </source>
</evidence>
<dbReference type="SUPFAM" id="SSF52172">
    <property type="entry name" value="CheY-like"/>
    <property type="match status" value="1"/>
</dbReference>
<dbReference type="GO" id="GO:0000976">
    <property type="term" value="F:transcription cis-regulatory region binding"/>
    <property type="evidence" value="ECO:0007669"/>
    <property type="project" value="TreeGrafter"/>
</dbReference>
<comment type="function">
    <text evidence="7">May play the central regulatory role in sporulation. It may be an element of the effector pathway responsible for the activation of sporulation genes in response to nutritional stress. Spo0A may act in concert with spo0H (a sigma factor) to control the expression of some genes that are critical to the sporulation process.</text>
</comment>
<dbReference type="GO" id="GO:0006355">
    <property type="term" value="P:regulation of DNA-templated transcription"/>
    <property type="evidence" value="ECO:0007669"/>
    <property type="project" value="InterPro"/>
</dbReference>
<dbReference type="EMBL" id="FQUW01000023">
    <property type="protein sequence ID" value="SHF32450.1"/>
    <property type="molecule type" value="Genomic_DNA"/>
</dbReference>
<organism evidence="12 13">
    <name type="scientific">Desulfofundulus australicus DSM 11792</name>
    <dbReference type="NCBI Taxonomy" id="1121425"/>
    <lineage>
        <taxon>Bacteria</taxon>
        <taxon>Bacillati</taxon>
        <taxon>Bacillota</taxon>
        <taxon>Clostridia</taxon>
        <taxon>Eubacteriales</taxon>
        <taxon>Peptococcaceae</taxon>
        <taxon>Desulfofundulus</taxon>
    </lineage>
</organism>
<accession>A0A1M5AQD4</accession>
<gene>
    <name evidence="12" type="ORF">SAMN02745218_01967</name>
</gene>
<dbReference type="SMART" id="SM00862">
    <property type="entry name" value="Trans_reg_C"/>
    <property type="match status" value="1"/>
</dbReference>
<keyword evidence="3" id="KW-0902">Two-component regulatory system</keyword>
<evidence type="ECO:0000256" key="5">
    <source>
        <dbReference type="ARBA" id="ARBA00023125"/>
    </source>
</evidence>
<evidence type="ECO:0000256" key="9">
    <source>
        <dbReference type="PROSITE-ProRule" id="PRU01091"/>
    </source>
</evidence>
<dbReference type="InterPro" id="IPR039420">
    <property type="entry name" value="WalR-like"/>
</dbReference>
<dbReference type="GO" id="GO:0000156">
    <property type="term" value="F:phosphorelay response regulator activity"/>
    <property type="evidence" value="ECO:0007669"/>
    <property type="project" value="TreeGrafter"/>
</dbReference>
<dbReference type="Pfam" id="PF00486">
    <property type="entry name" value="Trans_reg_C"/>
    <property type="match status" value="1"/>
</dbReference>
<dbReference type="FunFam" id="1.10.10.10:FF:000018">
    <property type="entry name" value="DNA-binding response regulator ResD"/>
    <property type="match status" value="1"/>
</dbReference>
<dbReference type="Proteomes" id="UP000184196">
    <property type="component" value="Unassembled WGS sequence"/>
</dbReference>
<evidence type="ECO:0000256" key="2">
    <source>
        <dbReference type="ARBA" id="ARBA00022553"/>
    </source>
</evidence>
<dbReference type="GO" id="GO:0032993">
    <property type="term" value="C:protein-DNA complex"/>
    <property type="evidence" value="ECO:0007669"/>
    <property type="project" value="TreeGrafter"/>
</dbReference>
<dbReference type="PROSITE" id="PS50110">
    <property type="entry name" value="RESPONSE_REGULATORY"/>
    <property type="match status" value="1"/>
</dbReference>
<dbReference type="PROSITE" id="PS51755">
    <property type="entry name" value="OMPR_PHOB"/>
    <property type="match status" value="1"/>
</dbReference>
<protein>
    <recommendedName>
        <fullName evidence="1">Stage 0 sporulation protein A homolog</fullName>
    </recommendedName>
</protein>
<evidence type="ECO:0000256" key="1">
    <source>
        <dbReference type="ARBA" id="ARBA00018672"/>
    </source>
</evidence>
<feature type="modified residue" description="4-aspartylphosphate" evidence="8">
    <location>
        <position position="53"/>
    </location>
</feature>
<dbReference type="OrthoDB" id="9790454at2"/>
<dbReference type="Gene3D" id="3.40.50.2300">
    <property type="match status" value="1"/>
</dbReference>
<dbReference type="SMART" id="SM00448">
    <property type="entry name" value="REC"/>
    <property type="match status" value="1"/>
</dbReference>
<proteinExistence type="predicted"/>
<keyword evidence="4" id="KW-0805">Transcription regulation</keyword>
<evidence type="ECO:0000256" key="7">
    <source>
        <dbReference type="ARBA" id="ARBA00024867"/>
    </source>
</evidence>